<evidence type="ECO:0008006" key="4">
    <source>
        <dbReference type="Google" id="ProtNLM"/>
    </source>
</evidence>
<feature type="transmembrane region" description="Helical" evidence="1">
    <location>
        <begin position="80"/>
        <end position="99"/>
    </location>
</feature>
<feature type="transmembrane region" description="Helical" evidence="1">
    <location>
        <begin position="41"/>
        <end position="60"/>
    </location>
</feature>
<gene>
    <name evidence="2" type="ORF">OR16_34890</name>
</gene>
<dbReference type="AlphaFoldDB" id="H1SF72"/>
<dbReference type="RefSeq" id="WP_006162897.1">
    <property type="nucleotide sequence ID" value="NZ_AHJE01000107.1"/>
</dbReference>
<feature type="transmembrane region" description="Helical" evidence="1">
    <location>
        <begin position="144"/>
        <end position="163"/>
    </location>
</feature>
<dbReference type="Proteomes" id="UP000005808">
    <property type="component" value="Unassembled WGS sequence"/>
</dbReference>
<evidence type="ECO:0000313" key="2">
    <source>
        <dbReference type="EMBL" id="EHP38828.1"/>
    </source>
</evidence>
<evidence type="ECO:0000256" key="1">
    <source>
        <dbReference type="SAM" id="Phobius"/>
    </source>
</evidence>
<organism evidence="2 3">
    <name type="scientific">Cupriavidus basilensis OR16</name>
    <dbReference type="NCBI Taxonomy" id="1127483"/>
    <lineage>
        <taxon>Bacteria</taxon>
        <taxon>Pseudomonadati</taxon>
        <taxon>Pseudomonadota</taxon>
        <taxon>Betaproteobacteria</taxon>
        <taxon>Burkholderiales</taxon>
        <taxon>Burkholderiaceae</taxon>
        <taxon>Cupriavidus</taxon>
    </lineage>
</organism>
<name>H1SF72_9BURK</name>
<reference evidence="2 3" key="1">
    <citation type="journal article" date="2012" name="J. Bacteriol.">
        <title>De Novo Genome Project of Cupriavidus basilensis OR16.</title>
        <authorList>
            <person name="Cserhati M."/>
            <person name="Kriszt B."/>
            <person name="Szoboszlay S."/>
            <person name="Toth A."/>
            <person name="Szabo I."/>
            <person name="Tancsics A."/>
            <person name="Nagy I."/>
            <person name="Horvath B."/>
            <person name="Nagy I."/>
            <person name="Kukolya J."/>
        </authorList>
    </citation>
    <scope>NUCLEOTIDE SEQUENCE [LARGE SCALE GENOMIC DNA]</scope>
    <source>
        <strain evidence="2 3">OR16</strain>
    </source>
</reference>
<protein>
    <recommendedName>
        <fullName evidence="4">Transmembrane protein</fullName>
    </recommendedName>
</protein>
<evidence type="ECO:0000313" key="3">
    <source>
        <dbReference type="Proteomes" id="UP000005808"/>
    </source>
</evidence>
<keyword evidence="1" id="KW-1133">Transmembrane helix</keyword>
<keyword evidence="1" id="KW-0812">Transmembrane</keyword>
<comment type="caution">
    <text evidence="2">The sequence shown here is derived from an EMBL/GenBank/DDBJ whole genome shotgun (WGS) entry which is preliminary data.</text>
</comment>
<dbReference type="EMBL" id="AHJE01000107">
    <property type="protein sequence ID" value="EHP38828.1"/>
    <property type="molecule type" value="Genomic_DNA"/>
</dbReference>
<proteinExistence type="predicted"/>
<dbReference type="PATRIC" id="fig|1127483.3.peg.6970"/>
<accession>H1SF72</accession>
<sequence>MDIHARGTDAAQAVRAAFDQIAQVQRLMNCHDRLSDIGRFWALYAAFALLLLTGLAWLLARFIEFEPETTAPWQAWSMRVHGAAAFFVTFLLGVIWSVHIRYCWTRRHNRLAGGLFGGVVALLVVTGFGLYYFNGEALRNATEWLHWGGGVIVCALFWIHQAMGRKATGRD</sequence>
<keyword evidence="1" id="KW-0472">Membrane</keyword>
<feature type="transmembrane region" description="Helical" evidence="1">
    <location>
        <begin position="111"/>
        <end position="132"/>
    </location>
</feature>